<organism evidence="1 2">
    <name type="scientific">Jiella endophytica</name>
    <dbReference type="NCBI Taxonomy" id="2558362"/>
    <lineage>
        <taxon>Bacteria</taxon>
        <taxon>Pseudomonadati</taxon>
        <taxon>Pseudomonadota</taxon>
        <taxon>Alphaproteobacteria</taxon>
        <taxon>Hyphomicrobiales</taxon>
        <taxon>Aurantimonadaceae</taxon>
        <taxon>Jiella</taxon>
    </lineage>
</organism>
<comment type="caution">
    <text evidence="1">The sequence shown here is derived from an EMBL/GenBank/DDBJ whole genome shotgun (WGS) entry which is preliminary data.</text>
</comment>
<dbReference type="Proteomes" id="UP000298179">
    <property type="component" value="Unassembled WGS sequence"/>
</dbReference>
<dbReference type="EMBL" id="SOZD01000001">
    <property type="protein sequence ID" value="TFF27546.1"/>
    <property type="molecule type" value="Genomic_DNA"/>
</dbReference>
<evidence type="ECO:0000313" key="1">
    <source>
        <dbReference type="EMBL" id="TFF27546.1"/>
    </source>
</evidence>
<keyword evidence="2" id="KW-1185">Reference proteome</keyword>
<name>A0A4Y8RTI1_9HYPH</name>
<accession>A0A4Y8RTI1</accession>
<evidence type="ECO:0008006" key="3">
    <source>
        <dbReference type="Google" id="ProtNLM"/>
    </source>
</evidence>
<dbReference type="RefSeq" id="WP_134760262.1">
    <property type="nucleotide sequence ID" value="NZ_SOZD01000001.1"/>
</dbReference>
<evidence type="ECO:0000313" key="2">
    <source>
        <dbReference type="Proteomes" id="UP000298179"/>
    </source>
</evidence>
<sequence length="137" mass="14711">MQSTPTEGLTGDLLQPAELIFLDYQAFHIPLRLATLAWQGAAEVTAGTFGFMAERFAEDQKSLNGLATCRDASAAEALQRSWLETAIRQYSAFGETLSRLSGEASDRLASELSDVWTIPAADESGDLAALTRPAFPG</sequence>
<gene>
    <name evidence="1" type="ORF">E3C22_03560</name>
</gene>
<protein>
    <recommendedName>
        <fullName evidence="3">Phasin family protein</fullName>
    </recommendedName>
</protein>
<dbReference type="AlphaFoldDB" id="A0A4Y8RTI1"/>
<reference evidence="1 2" key="1">
    <citation type="submission" date="2019-03" db="EMBL/GenBank/DDBJ databases">
        <title>Jiella endophytica sp. nov., a novel endophytic bacterium isolated from root of Ficus microcarpa Linn. f.</title>
        <authorList>
            <person name="Tuo L."/>
        </authorList>
    </citation>
    <scope>NUCLEOTIDE SEQUENCE [LARGE SCALE GENOMIC DNA]</scope>
    <source>
        <strain evidence="1 2">CBS5Q-3</strain>
    </source>
</reference>
<proteinExistence type="predicted"/>